<keyword evidence="19" id="KW-1185">Reference proteome</keyword>
<proteinExistence type="inferred from homology"/>
<dbReference type="RefSeq" id="WP_008072030.1">
    <property type="nucleotide sequence ID" value="NZ_AQWK01000022.1"/>
</dbReference>
<dbReference type="HOGENOM" id="CLU_008287_15_0_5"/>
<keyword evidence="9 14" id="KW-0798">TonB box</keyword>
<dbReference type="OrthoDB" id="9760333at2"/>
<dbReference type="InterPro" id="IPR000531">
    <property type="entry name" value="Beta-barrel_TonB"/>
</dbReference>
<dbReference type="PANTHER" id="PTHR32552">
    <property type="entry name" value="FERRICHROME IRON RECEPTOR-RELATED"/>
    <property type="match status" value="1"/>
</dbReference>
<keyword evidence="8" id="KW-0406">Ion transport</keyword>
<keyword evidence="5 12" id="KW-0812">Transmembrane</keyword>
<evidence type="ECO:0000256" key="13">
    <source>
        <dbReference type="PROSITE-ProRule" id="PRU10144"/>
    </source>
</evidence>
<dbReference type="Pfam" id="PF00593">
    <property type="entry name" value="TonB_dep_Rec_b-barrel"/>
    <property type="match status" value="1"/>
</dbReference>
<feature type="domain" description="TonB-dependent receptor plug" evidence="17">
    <location>
        <begin position="57"/>
        <end position="169"/>
    </location>
</feature>
<keyword evidence="10 12" id="KW-0472">Membrane</keyword>
<keyword evidence="6 15" id="KW-0732">Signal</keyword>
<dbReference type="Proteomes" id="UP000004728">
    <property type="component" value="Unassembled WGS sequence"/>
</dbReference>
<evidence type="ECO:0000256" key="15">
    <source>
        <dbReference type="SAM" id="SignalP"/>
    </source>
</evidence>
<evidence type="ECO:0000256" key="5">
    <source>
        <dbReference type="ARBA" id="ARBA00022692"/>
    </source>
</evidence>
<keyword evidence="18" id="KW-0675">Receptor</keyword>
<dbReference type="GO" id="GO:0009279">
    <property type="term" value="C:cell outer membrane"/>
    <property type="evidence" value="ECO:0007669"/>
    <property type="project" value="UniProtKB-SubCell"/>
</dbReference>
<evidence type="ECO:0000256" key="9">
    <source>
        <dbReference type="ARBA" id="ARBA00023077"/>
    </source>
</evidence>
<comment type="subcellular location">
    <subcellularLocation>
        <location evidence="1 12">Cell outer membrane</location>
        <topology evidence="1 12">Multi-pass membrane protein</topology>
    </subcellularLocation>
</comment>
<dbReference type="FunCoup" id="F1Z3B2">
    <property type="interactions" value="51"/>
</dbReference>
<reference evidence="18 19" key="1">
    <citation type="journal article" date="2012" name="J. Bacteriol.">
        <title>Draft Genome Sequence of Novosphingobium nitrogenifigens Y88T.</title>
        <authorList>
            <person name="Strabala T.J."/>
            <person name="Macdonald L."/>
            <person name="Liu V."/>
            <person name="Smit A.M."/>
        </authorList>
    </citation>
    <scope>NUCLEOTIDE SEQUENCE [LARGE SCALE GENOMIC DNA]</scope>
    <source>
        <strain evidence="18 19">DSM 19370</strain>
    </source>
</reference>
<evidence type="ECO:0000313" key="18">
    <source>
        <dbReference type="EMBL" id="EGD60901.1"/>
    </source>
</evidence>
<evidence type="ECO:0000256" key="7">
    <source>
        <dbReference type="ARBA" id="ARBA00023004"/>
    </source>
</evidence>
<dbReference type="AlphaFoldDB" id="F1Z3B2"/>
<dbReference type="InterPro" id="IPR036942">
    <property type="entry name" value="Beta-barrel_TonB_sf"/>
</dbReference>
<accession>F1Z3B2</accession>
<evidence type="ECO:0000256" key="14">
    <source>
        <dbReference type="RuleBase" id="RU003357"/>
    </source>
</evidence>
<dbReference type="InParanoid" id="F1Z3B2"/>
<evidence type="ECO:0000256" key="2">
    <source>
        <dbReference type="ARBA" id="ARBA00022448"/>
    </source>
</evidence>
<dbReference type="GO" id="GO:0006826">
    <property type="term" value="P:iron ion transport"/>
    <property type="evidence" value="ECO:0007669"/>
    <property type="project" value="UniProtKB-KW"/>
</dbReference>
<keyword evidence="3 12" id="KW-1134">Transmembrane beta strand</keyword>
<keyword evidence="4" id="KW-0410">Iron transport</keyword>
<evidence type="ECO:0000259" key="17">
    <source>
        <dbReference type="Pfam" id="PF07715"/>
    </source>
</evidence>
<dbReference type="eggNOG" id="COG4206">
    <property type="taxonomic scope" value="Bacteria"/>
</dbReference>
<comment type="caution">
    <text evidence="18">The sequence shown here is derived from an EMBL/GenBank/DDBJ whole genome shotgun (WGS) entry which is preliminary data.</text>
</comment>
<organism evidence="18 19">
    <name type="scientific">Novosphingobium nitrogenifigens DSM 19370</name>
    <dbReference type="NCBI Taxonomy" id="983920"/>
    <lineage>
        <taxon>Bacteria</taxon>
        <taxon>Pseudomonadati</taxon>
        <taxon>Pseudomonadota</taxon>
        <taxon>Alphaproteobacteria</taxon>
        <taxon>Sphingomonadales</taxon>
        <taxon>Sphingomonadaceae</taxon>
        <taxon>Novosphingobium</taxon>
    </lineage>
</organism>
<dbReference type="EMBL" id="AEWJ01000003">
    <property type="protein sequence ID" value="EGD60901.1"/>
    <property type="molecule type" value="Genomic_DNA"/>
</dbReference>
<evidence type="ECO:0000256" key="4">
    <source>
        <dbReference type="ARBA" id="ARBA00022496"/>
    </source>
</evidence>
<evidence type="ECO:0000256" key="6">
    <source>
        <dbReference type="ARBA" id="ARBA00022729"/>
    </source>
</evidence>
<dbReference type="PROSITE" id="PS52016">
    <property type="entry name" value="TONB_DEPENDENT_REC_3"/>
    <property type="match status" value="1"/>
</dbReference>
<evidence type="ECO:0000256" key="3">
    <source>
        <dbReference type="ARBA" id="ARBA00022452"/>
    </source>
</evidence>
<dbReference type="SUPFAM" id="SSF56935">
    <property type="entry name" value="Porins"/>
    <property type="match status" value="1"/>
</dbReference>
<dbReference type="Pfam" id="PF07715">
    <property type="entry name" value="Plug"/>
    <property type="match status" value="1"/>
</dbReference>
<dbReference type="InterPro" id="IPR012910">
    <property type="entry name" value="Plug_dom"/>
</dbReference>
<comment type="similarity">
    <text evidence="12 14">Belongs to the TonB-dependent receptor family.</text>
</comment>
<dbReference type="PANTHER" id="PTHR32552:SF81">
    <property type="entry name" value="TONB-DEPENDENT OUTER MEMBRANE RECEPTOR"/>
    <property type="match status" value="1"/>
</dbReference>
<evidence type="ECO:0000256" key="1">
    <source>
        <dbReference type="ARBA" id="ARBA00004571"/>
    </source>
</evidence>
<evidence type="ECO:0000313" key="19">
    <source>
        <dbReference type="Proteomes" id="UP000004728"/>
    </source>
</evidence>
<keyword evidence="2 12" id="KW-0813">Transport</keyword>
<dbReference type="InterPro" id="IPR039426">
    <property type="entry name" value="TonB-dep_rcpt-like"/>
</dbReference>
<evidence type="ECO:0000256" key="8">
    <source>
        <dbReference type="ARBA" id="ARBA00023065"/>
    </source>
</evidence>
<dbReference type="PROSITE" id="PS01156">
    <property type="entry name" value="TONB_DEPENDENT_REC_2"/>
    <property type="match status" value="1"/>
</dbReference>
<keyword evidence="11 12" id="KW-0998">Cell outer membrane</keyword>
<dbReference type="STRING" id="983920.Y88_3404"/>
<keyword evidence="7" id="KW-0408">Iron</keyword>
<evidence type="ECO:0000256" key="10">
    <source>
        <dbReference type="ARBA" id="ARBA00023136"/>
    </source>
</evidence>
<name>F1Z3B2_9SPHN</name>
<feature type="short sequence motif" description="TonB C-terminal box" evidence="13">
    <location>
        <begin position="772"/>
        <end position="789"/>
    </location>
</feature>
<feature type="chain" id="PRO_5003272359" evidence="15">
    <location>
        <begin position="33"/>
        <end position="789"/>
    </location>
</feature>
<gene>
    <name evidence="18" type="ORF">Y88_3404</name>
</gene>
<evidence type="ECO:0000259" key="16">
    <source>
        <dbReference type="Pfam" id="PF00593"/>
    </source>
</evidence>
<dbReference type="Gene3D" id="2.40.170.20">
    <property type="entry name" value="TonB-dependent receptor, beta-barrel domain"/>
    <property type="match status" value="1"/>
</dbReference>
<sequence>MLTKGNFRARRRRVRCLLLALASLTDAGVAMAEDAGQTGSALDGQITVTARKRVESLQETPIAITAFNDRSMEARGIRSTEGLANLTPNLTLQNNPSYSGASNSASIYIRGIGQQDFVPTVEPGVGVYVDGVYVARSVGAILDLVDMDRIEVLRGPQGTLFGRNTIGGAISVTSKAPDFTRLAASASATYGTDDLAVVKGMVNLPVSDKIALRVSAAYFGQNGYVKRISDGQMLGNQNRFAGRMSARIKPLSDWTVDLSVDGTHARENGPPMSLIGINYGKTTDPATPPMTDIWNTIANVQAGGTASPCATASAPLNLGVANCYDNRYVLGRNTNAGTAPSYSNSDIFGMAMTHTIELSPALTIKSITAFRELTGDFARDGDDSPAAIAQFYDHIHQQQFSQELQVLGKAFGGRLDWILGAYYFKETGVDINDLTFTISRFRSGGYFRNESLAFFGQGTFKITDKLKLTAGLRYTRDTKWFHPDQYIIANLASFLGAPFNSPIFDAGTRVLPDVTARERFSEPTPMVNLAWQADRTAMIYATWSRGFKSGGFSQRVFPPIIPGVTTTITDPAAAIPSFAPEKVDVYEAGVKFQTLDRRLTVNVAGYYTDYKDMQVQVFTSVAPVFRNAGSASIKGFELEGQLRPIHGLLVEGTLGLTSAHYKQIDQATTYINPSNMFERVSKWTASAGVTYEWELPGGSMLRPHADWSYRSKFYNNTFNTPQIAQAGYSLFNAAIGWTSAGEKFGLSANIKNIGDKRFLLSGILVDALQAYEGVYNRGREWSVTASVKF</sequence>
<protein>
    <submittedName>
        <fullName evidence="18">TonB-dependent receptor domain protein</fullName>
    </submittedName>
</protein>
<dbReference type="InterPro" id="IPR010917">
    <property type="entry name" value="TonB_rcpt_CS"/>
</dbReference>
<feature type="signal peptide" evidence="15">
    <location>
        <begin position="1"/>
        <end position="32"/>
    </location>
</feature>
<feature type="domain" description="TonB-dependent receptor-like beta-barrel" evidence="16">
    <location>
        <begin position="327"/>
        <end position="753"/>
    </location>
</feature>
<evidence type="ECO:0000256" key="12">
    <source>
        <dbReference type="PROSITE-ProRule" id="PRU01360"/>
    </source>
</evidence>
<evidence type="ECO:0000256" key="11">
    <source>
        <dbReference type="ARBA" id="ARBA00023237"/>
    </source>
</evidence>